<gene>
    <name evidence="2" type="ORF">HER39_18945</name>
</gene>
<reference evidence="2 3" key="1">
    <citation type="submission" date="2020-04" db="EMBL/GenBank/DDBJ databases">
        <authorList>
            <person name="Liu S."/>
        </authorList>
    </citation>
    <scope>NUCLEOTIDE SEQUENCE [LARGE SCALE GENOMIC DNA]</scope>
    <source>
        <strain evidence="2 3">CGMCC 1.15091</strain>
    </source>
</reference>
<protein>
    <submittedName>
        <fullName evidence="2">Transporter</fullName>
    </submittedName>
</protein>
<keyword evidence="3" id="KW-1185">Reference proteome</keyword>
<evidence type="ECO:0000313" key="3">
    <source>
        <dbReference type="Proteomes" id="UP000523795"/>
    </source>
</evidence>
<keyword evidence="1" id="KW-0812">Transmembrane</keyword>
<feature type="non-terminal residue" evidence="2">
    <location>
        <position position="23"/>
    </location>
</feature>
<evidence type="ECO:0000313" key="2">
    <source>
        <dbReference type="EMBL" id="NKX52610.1"/>
    </source>
</evidence>
<evidence type="ECO:0000256" key="1">
    <source>
        <dbReference type="SAM" id="Phobius"/>
    </source>
</evidence>
<sequence length="23" mass="2378">MANVGLLYVGAVLFLNGLMLIGV</sequence>
<keyword evidence="1" id="KW-1133">Transmembrane helix</keyword>
<accession>A0ABX1JWN7</accession>
<dbReference type="EMBL" id="JAAZSR010000624">
    <property type="protein sequence ID" value="NKX52610.1"/>
    <property type="molecule type" value="Genomic_DNA"/>
</dbReference>
<organism evidence="2 3">
    <name type="scientific">Arthrobacter deserti</name>
    <dbReference type="NCBI Taxonomy" id="1742687"/>
    <lineage>
        <taxon>Bacteria</taxon>
        <taxon>Bacillati</taxon>
        <taxon>Actinomycetota</taxon>
        <taxon>Actinomycetes</taxon>
        <taxon>Micrococcales</taxon>
        <taxon>Micrococcaceae</taxon>
        <taxon>Arthrobacter</taxon>
    </lineage>
</organism>
<keyword evidence="1" id="KW-0472">Membrane</keyword>
<feature type="transmembrane region" description="Helical" evidence="1">
    <location>
        <begin position="6"/>
        <end position="22"/>
    </location>
</feature>
<dbReference type="Proteomes" id="UP000523795">
    <property type="component" value="Unassembled WGS sequence"/>
</dbReference>
<proteinExistence type="predicted"/>
<name>A0ABX1JWN7_9MICC</name>
<comment type="caution">
    <text evidence="2">The sequence shown here is derived from an EMBL/GenBank/DDBJ whole genome shotgun (WGS) entry which is preliminary data.</text>
</comment>